<feature type="region of interest" description="Disordered" evidence="1">
    <location>
        <begin position="1"/>
        <end position="55"/>
    </location>
</feature>
<evidence type="ECO:0000313" key="2">
    <source>
        <dbReference type="EMBL" id="MBE1460823.1"/>
    </source>
</evidence>
<evidence type="ECO:0000313" key="3">
    <source>
        <dbReference type="Proteomes" id="UP000598217"/>
    </source>
</evidence>
<feature type="compositionally biased region" description="Low complexity" evidence="1">
    <location>
        <begin position="11"/>
        <end position="34"/>
    </location>
</feature>
<keyword evidence="3" id="KW-1185">Reference proteome</keyword>
<gene>
    <name evidence="2" type="ORF">H4W79_005037</name>
</gene>
<dbReference type="RefSeq" id="WP_191267947.1">
    <property type="nucleotide sequence ID" value="NZ_BMXJ01000001.1"/>
</dbReference>
<dbReference type="EMBL" id="JADBDY010000001">
    <property type="protein sequence ID" value="MBE1460823.1"/>
    <property type="molecule type" value="Genomic_DNA"/>
</dbReference>
<sequence length="76" mass="8481">MARSTEPGPHLTRSVTTPRRTRSAATSRRLAGLAPEPALVPKPREDADTTTSEHPIMHWVLVTDDNGRTRPEARWL</sequence>
<reference evidence="2 3" key="1">
    <citation type="submission" date="2020-10" db="EMBL/GenBank/DDBJ databases">
        <title>Sequencing the genomes of 1000 actinobacteria strains.</title>
        <authorList>
            <person name="Klenk H.-P."/>
        </authorList>
    </citation>
    <scope>NUCLEOTIDE SEQUENCE [LARGE SCALE GENOMIC DNA]</scope>
    <source>
        <strain evidence="2 3">DSM 45157</strain>
    </source>
</reference>
<evidence type="ECO:0000256" key="1">
    <source>
        <dbReference type="SAM" id="MobiDB-lite"/>
    </source>
</evidence>
<comment type="caution">
    <text evidence="2">The sequence shown here is derived from an EMBL/GenBank/DDBJ whole genome shotgun (WGS) entry which is preliminary data.</text>
</comment>
<dbReference type="Proteomes" id="UP000598217">
    <property type="component" value="Unassembled WGS sequence"/>
</dbReference>
<protein>
    <submittedName>
        <fullName evidence="2">Uncharacterized protein</fullName>
    </submittedName>
</protein>
<organism evidence="2 3">
    <name type="scientific">Nocardiopsis terrae</name>
    <dbReference type="NCBI Taxonomy" id="372655"/>
    <lineage>
        <taxon>Bacteria</taxon>
        <taxon>Bacillati</taxon>
        <taxon>Actinomycetota</taxon>
        <taxon>Actinomycetes</taxon>
        <taxon>Streptosporangiales</taxon>
        <taxon>Nocardiopsidaceae</taxon>
        <taxon>Nocardiopsis</taxon>
    </lineage>
</organism>
<name>A0ABR9HPB0_9ACTN</name>
<accession>A0ABR9HPB0</accession>
<proteinExistence type="predicted"/>